<evidence type="ECO:0000313" key="2">
    <source>
        <dbReference type="Proteomes" id="UP001055811"/>
    </source>
</evidence>
<accession>A0ACB9H9L7</accession>
<keyword evidence="2" id="KW-1185">Reference proteome</keyword>
<comment type="caution">
    <text evidence="1">The sequence shown here is derived from an EMBL/GenBank/DDBJ whole genome shotgun (WGS) entry which is preliminary data.</text>
</comment>
<evidence type="ECO:0000313" key="1">
    <source>
        <dbReference type="EMBL" id="KAI3792242.1"/>
    </source>
</evidence>
<dbReference type="Proteomes" id="UP001055811">
    <property type="component" value="Linkage Group LG01"/>
</dbReference>
<reference evidence="1 2" key="2">
    <citation type="journal article" date="2022" name="Mol. Ecol. Resour.">
        <title>The genomes of chicory, endive, great burdock and yacon provide insights into Asteraceae paleo-polyploidization history and plant inulin production.</title>
        <authorList>
            <person name="Fan W."/>
            <person name="Wang S."/>
            <person name="Wang H."/>
            <person name="Wang A."/>
            <person name="Jiang F."/>
            <person name="Liu H."/>
            <person name="Zhao H."/>
            <person name="Xu D."/>
            <person name="Zhang Y."/>
        </authorList>
    </citation>
    <scope>NUCLEOTIDE SEQUENCE [LARGE SCALE GENOMIC DNA]</scope>
    <source>
        <strain evidence="2">cv. Punajuju</strain>
        <tissue evidence="1">Leaves</tissue>
    </source>
</reference>
<organism evidence="1 2">
    <name type="scientific">Cichorium intybus</name>
    <name type="common">Chicory</name>
    <dbReference type="NCBI Taxonomy" id="13427"/>
    <lineage>
        <taxon>Eukaryota</taxon>
        <taxon>Viridiplantae</taxon>
        <taxon>Streptophyta</taxon>
        <taxon>Embryophyta</taxon>
        <taxon>Tracheophyta</taxon>
        <taxon>Spermatophyta</taxon>
        <taxon>Magnoliopsida</taxon>
        <taxon>eudicotyledons</taxon>
        <taxon>Gunneridae</taxon>
        <taxon>Pentapetalae</taxon>
        <taxon>asterids</taxon>
        <taxon>campanulids</taxon>
        <taxon>Asterales</taxon>
        <taxon>Asteraceae</taxon>
        <taxon>Cichorioideae</taxon>
        <taxon>Cichorieae</taxon>
        <taxon>Cichoriinae</taxon>
        <taxon>Cichorium</taxon>
    </lineage>
</organism>
<protein>
    <submittedName>
        <fullName evidence="1">Uncharacterized protein</fullName>
    </submittedName>
</protein>
<name>A0ACB9H9L7_CICIN</name>
<proteinExistence type="predicted"/>
<reference evidence="2" key="1">
    <citation type="journal article" date="2022" name="Mol. Ecol. Resour.">
        <title>The genomes of chicory, endive, great burdock and yacon provide insights into Asteraceae palaeo-polyploidization history and plant inulin production.</title>
        <authorList>
            <person name="Fan W."/>
            <person name="Wang S."/>
            <person name="Wang H."/>
            <person name="Wang A."/>
            <person name="Jiang F."/>
            <person name="Liu H."/>
            <person name="Zhao H."/>
            <person name="Xu D."/>
            <person name="Zhang Y."/>
        </authorList>
    </citation>
    <scope>NUCLEOTIDE SEQUENCE [LARGE SCALE GENOMIC DNA]</scope>
    <source>
        <strain evidence="2">cv. Punajuju</strain>
    </source>
</reference>
<gene>
    <name evidence="1" type="ORF">L2E82_06116</name>
</gene>
<sequence>MAAAIVADVRLSVSFLSLNRFSKQSELPNPTVNSNEETLQTPLAKGTSSWRFLIDINLSVPLSPLDSRQLIAPHPCESGVCLTSPPSDSVSGDCWSDFHHRFSFSGCSISQSNGELSE</sequence>
<dbReference type="EMBL" id="CM042009">
    <property type="protein sequence ID" value="KAI3792242.1"/>
    <property type="molecule type" value="Genomic_DNA"/>
</dbReference>